<evidence type="ECO:0000256" key="4">
    <source>
        <dbReference type="ARBA" id="ARBA00022692"/>
    </source>
</evidence>
<dbReference type="Pfam" id="PF00083">
    <property type="entry name" value="Sugar_tr"/>
    <property type="match status" value="1"/>
</dbReference>
<dbReference type="Proteomes" id="UP000078559">
    <property type="component" value="Chromosome 1"/>
</dbReference>
<evidence type="ECO:0000256" key="2">
    <source>
        <dbReference type="ARBA" id="ARBA00010992"/>
    </source>
</evidence>
<proteinExistence type="inferred from homology"/>
<feature type="transmembrane region" description="Helical" evidence="7">
    <location>
        <begin position="58"/>
        <end position="81"/>
    </location>
</feature>
<keyword evidence="6 7" id="KW-0472">Membrane</keyword>
<dbReference type="EMBL" id="CM003098">
    <property type="protein sequence ID" value="KUI64905.1"/>
    <property type="molecule type" value="Genomic_DNA"/>
</dbReference>
<feature type="transmembrane region" description="Helical" evidence="7">
    <location>
        <begin position="441"/>
        <end position="461"/>
    </location>
</feature>
<dbReference type="InterPro" id="IPR020846">
    <property type="entry name" value="MFS_dom"/>
</dbReference>
<gene>
    <name evidence="10" type="ORF">VM1G_00557</name>
</gene>
<keyword evidence="5 7" id="KW-1133">Transmembrane helix</keyword>
<keyword evidence="11" id="KW-1185">Reference proteome</keyword>
<evidence type="ECO:0000256" key="8">
    <source>
        <dbReference type="SAM" id="SignalP"/>
    </source>
</evidence>
<feature type="transmembrane region" description="Helical" evidence="7">
    <location>
        <begin position="112"/>
        <end position="130"/>
    </location>
</feature>
<dbReference type="PANTHER" id="PTHR48022:SF10">
    <property type="entry name" value="MAJOR FACILITATOR SUPERFAMILY (MFS) PROFILE DOMAIN-CONTAINING PROTEIN"/>
    <property type="match status" value="1"/>
</dbReference>
<dbReference type="InterPro" id="IPR003663">
    <property type="entry name" value="Sugar/inositol_transpt"/>
</dbReference>
<feature type="transmembrane region" description="Helical" evidence="7">
    <location>
        <begin position="142"/>
        <end position="158"/>
    </location>
</feature>
<evidence type="ECO:0000256" key="3">
    <source>
        <dbReference type="ARBA" id="ARBA00022448"/>
    </source>
</evidence>
<feature type="transmembrane region" description="Helical" evidence="7">
    <location>
        <begin position="202"/>
        <end position="223"/>
    </location>
</feature>
<comment type="subcellular location">
    <subcellularLocation>
        <location evidence="1">Membrane</location>
        <topology evidence="1">Multi-pass membrane protein</topology>
    </subcellularLocation>
</comment>
<dbReference type="PANTHER" id="PTHR48022">
    <property type="entry name" value="PLASTIDIC GLUCOSE TRANSPORTER 4"/>
    <property type="match status" value="1"/>
</dbReference>
<comment type="similarity">
    <text evidence="2">Belongs to the major facilitator superfamily. Sugar transporter (TC 2.A.1.1) family.</text>
</comment>
<evidence type="ECO:0000313" key="10">
    <source>
        <dbReference type="EMBL" id="KUI64905.1"/>
    </source>
</evidence>
<evidence type="ECO:0000256" key="7">
    <source>
        <dbReference type="SAM" id="Phobius"/>
    </source>
</evidence>
<sequence>MLSIAKHFNQTLTLSVLLIAISQFNYGFDNQAFAQTQAMLAFDKQFGEYNHKTGTYAIPTRWLSLMNGLPFIGFAVGTGILDPWRYGNYSHVSPLIGLLIGSIISSKYGRRMCMFTMSIYALVSATVVITSETRGQILAGRILNYVYIGCELSVVPVFQSEIVPGPIRGFAVSTYQLMISAGGLLINGICRATSANKGASAYRIPFGLFYIIPTIILSLVWFIPESPRWLMMNDRLEEARAAHHKYRKGTMSDEAIDLEFDYLYEALLAEPEQGHTIELVKGTNLKRTAIVSSKLMIPAENHAGTVFVKSLGTINPFSMSVGNSAIGLFMLIICLLVADRLGRRYMLLAGSLVQASALLTMGGLGLHPSSPSHKAGEVAMLSIFAAAFGFAWGPITFVVTTELPALRLRDRSQRVSAITNILTNLVVTLVLPYMLDALESKVGFIFGALSALAGLFVFFCVPECKGRGLEEVDKMFLDGVRVREFRNFPKMEIEWDAVVAEKKRGVDLKEVKTGGEGP</sequence>
<keyword evidence="3" id="KW-0813">Transport</keyword>
<dbReference type="Gene3D" id="1.20.1250.20">
    <property type="entry name" value="MFS general substrate transporter like domains"/>
    <property type="match status" value="1"/>
</dbReference>
<feature type="transmembrane region" description="Helical" evidence="7">
    <location>
        <begin position="170"/>
        <end position="190"/>
    </location>
</feature>
<dbReference type="InterPro" id="IPR036259">
    <property type="entry name" value="MFS_trans_sf"/>
</dbReference>
<keyword evidence="8" id="KW-0732">Signal</keyword>
<keyword evidence="4 7" id="KW-0812">Transmembrane</keyword>
<dbReference type="SUPFAM" id="SSF103473">
    <property type="entry name" value="MFS general substrate transporter"/>
    <property type="match status" value="1"/>
</dbReference>
<evidence type="ECO:0000313" key="11">
    <source>
        <dbReference type="Proteomes" id="UP000078559"/>
    </source>
</evidence>
<accession>A0A194VM39</accession>
<organism evidence="10 11">
    <name type="scientific">Cytospora mali</name>
    <name type="common">Apple Valsa canker fungus</name>
    <name type="synonym">Valsa mali</name>
    <dbReference type="NCBI Taxonomy" id="578113"/>
    <lineage>
        <taxon>Eukaryota</taxon>
        <taxon>Fungi</taxon>
        <taxon>Dikarya</taxon>
        <taxon>Ascomycota</taxon>
        <taxon>Pezizomycotina</taxon>
        <taxon>Sordariomycetes</taxon>
        <taxon>Sordariomycetidae</taxon>
        <taxon>Diaporthales</taxon>
        <taxon>Cytosporaceae</taxon>
        <taxon>Cytospora</taxon>
    </lineage>
</organism>
<feature type="signal peptide" evidence="8">
    <location>
        <begin position="1"/>
        <end position="27"/>
    </location>
</feature>
<feature type="domain" description="Major facilitator superfamily (MFS) profile" evidence="9">
    <location>
        <begin position="15"/>
        <end position="465"/>
    </location>
</feature>
<dbReference type="AlphaFoldDB" id="A0A194VM39"/>
<dbReference type="PROSITE" id="PS50850">
    <property type="entry name" value="MFS"/>
    <property type="match status" value="1"/>
</dbReference>
<feature type="transmembrane region" description="Helical" evidence="7">
    <location>
        <begin position="345"/>
        <end position="366"/>
    </location>
</feature>
<protein>
    <submittedName>
        <fullName evidence="10">Hexose transporter HXT13</fullName>
    </submittedName>
</protein>
<dbReference type="InterPro" id="IPR050360">
    <property type="entry name" value="MFS_Sugar_Transporters"/>
</dbReference>
<evidence type="ECO:0000256" key="1">
    <source>
        <dbReference type="ARBA" id="ARBA00004141"/>
    </source>
</evidence>
<feature type="transmembrane region" description="Helical" evidence="7">
    <location>
        <begin position="415"/>
        <end position="435"/>
    </location>
</feature>
<reference evidence="10" key="1">
    <citation type="submission" date="2014-12" db="EMBL/GenBank/DDBJ databases">
        <title>Genome Sequence of Valsa Canker Pathogens Uncovers a Specific Adaption of Colonization on Woody Bark.</title>
        <authorList>
            <person name="Yin Z."/>
            <person name="Liu H."/>
            <person name="Gao X."/>
            <person name="Li Z."/>
            <person name="Song N."/>
            <person name="Ke X."/>
            <person name="Dai Q."/>
            <person name="Wu Y."/>
            <person name="Sun Y."/>
            <person name="Xu J.-R."/>
            <person name="Kang Z.K."/>
            <person name="Wang L."/>
            <person name="Huang L."/>
        </authorList>
    </citation>
    <scope>NUCLEOTIDE SEQUENCE [LARGE SCALE GENOMIC DNA]</scope>
    <source>
        <strain evidence="10">03-8</strain>
    </source>
</reference>
<feature type="transmembrane region" description="Helical" evidence="7">
    <location>
        <begin position="317"/>
        <end position="338"/>
    </location>
</feature>
<feature type="transmembrane region" description="Helical" evidence="7">
    <location>
        <begin position="378"/>
        <end position="403"/>
    </location>
</feature>
<dbReference type="PRINTS" id="PR00171">
    <property type="entry name" value="SUGRTRNSPORT"/>
</dbReference>
<evidence type="ECO:0000256" key="5">
    <source>
        <dbReference type="ARBA" id="ARBA00022989"/>
    </source>
</evidence>
<name>A0A194VM39_CYTMA</name>
<dbReference type="GO" id="GO:0016020">
    <property type="term" value="C:membrane"/>
    <property type="evidence" value="ECO:0007669"/>
    <property type="project" value="UniProtKB-SubCell"/>
</dbReference>
<feature type="chain" id="PRO_5008266660" evidence="8">
    <location>
        <begin position="28"/>
        <end position="518"/>
    </location>
</feature>
<dbReference type="SMR" id="A0A194VM39"/>
<dbReference type="GO" id="GO:0005351">
    <property type="term" value="F:carbohydrate:proton symporter activity"/>
    <property type="evidence" value="ECO:0007669"/>
    <property type="project" value="TreeGrafter"/>
</dbReference>
<dbReference type="InterPro" id="IPR005828">
    <property type="entry name" value="MFS_sugar_transport-like"/>
</dbReference>
<evidence type="ECO:0000259" key="9">
    <source>
        <dbReference type="PROSITE" id="PS50850"/>
    </source>
</evidence>
<evidence type="ECO:0000256" key="6">
    <source>
        <dbReference type="ARBA" id="ARBA00023136"/>
    </source>
</evidence>
<dbReference type="OrthoDB" id="6612291at2759"/>